<evidence type="ECO:0000256" key="8">
    <source>
        <dbReference type="ARBA" id="ARBA00022840"/>
    </source>
</evidence>
<dbReference type="PROSITE" id="PS51198">
    <property type="entry name" value="UVRD_HELICASE_ATP_BIND"/>
    <property type="match status" value="1"/>
</dbReference>
<evidence type="ECO:0000256" key="10">
    <source>
        <dbReference type="ARBA" id="ARBA00023235"/>
    </source>
</evidence>
<dbReference type="InterPro" id="IPR014017">
    <property type="entry name" value="DNA_helicase_UvrD-like_C"/>
</dbReference>
<evidence type="ECO:0000256" key="6">
    <source>
        <dbReference type="ARBA" id="ARBA00022806"/>
    </source>
</evidence>
<keyword evidence="2" id="KW-0540">Nuclease</keyword>
<evidence type="ECO:0000256" key="11">
    <source>
        <dbReference type="ARBA" id="ARBA00034617"/>
    </source>
</evidence>
<evidence type="ECO:0000256" key="15">
    <source>
        <dbReference type="SAM" id="MobiDB-lite"/>
    </source>
</evidence>
<feature type="region of interest" description="Disordered" evidence="15">
    <location>
        <begin position="671"/>
        <end position="703"/>
    </location>
</feature>
<dbReference type="InterPro" id="IPR014016">
    <property type="entry name" value="UvrD-like_ATP-bd"/>
</dbReference>
<dbReference type="AlphaFoldDB" id="A0A6J4RHD8"/>
<organism evidence="18">
    <name type="scientific">uncultured Rubrobacteraceae bacterium</name>
    <dbReference type="NCBI Taxonomy" id="349277"/>
    <lineage>
        <taxon>Bacteria</taxon>
        <taxon>Bacillati</taxon>
        <taxon>Actinomycetota</taxon>
        <taxon>Rubrobacteria</taxon>
        <taxon>Rubrobacterales</taxon>
        <taxon>Rubrobacteraceae</taxon>
        <taxon>environmental samples</taxon>
    </lineage>
</organism>
<dbReference type="Pfam" id="PF12705">
    <property type="entry name" value="PDDEXK_1"/>
    <property type="match status" value="1"/>
</dbReference>
<feature type="domain" description="UvrD-like helicase C-terminal" evidence="17">
    <location>
        <begin position="279"/>
        <end position="555"/>
    </location>
</feature>
<comment type="catalytic activity">
    <reaction evidence="11">
        <text>Couples ATP hydrolysis with the unwinding of duplex DNA by translocating in the 3'-5' direction.</text>
        <dbReference type="EC" id="5.6.2.4"/>
    </reaction>
</comment>
<keyword evidence="9" id="KW-0234">DNA repair</keyword>
<accession>A0A6J4RHD8</accession>
<keyword evidence="7" id="KW-0269">Exonuclease</keyword>
<feature type="region of interest" description="Disordered" evidence="15">
    <location>
        <begin position="800"/>
        <end position="833"/>
    </location>
</feature>
<evidence type="ECO:0000256" key="14">
    <source>
        <dbReference type="PROSITE-ProRule" id="PRU00560"/>
    </source>
</evidence>
<dbReference type="InterPro" id="IPR038726">
    <property type="entry name" value="PDDEXK_AddAB-type"/>
</dbReference>
<dbReference type="GO" id="GO:0004527">
    <property type="term" value="F:exonuclease activity"/>
    <property type="evidence" value="ECO:0007669"/>
    <property type="project" value="UniProtKB-KW"/>
</dbReference>
<dbReference type="PROSITE" id="PS51217">
    <property type="entry name" value="UVRD_HELICASE_CTER"/>
    <property type="match status" value="1"/>
</dbReference>
<evidence type="ECO:0000259" key="17">
    <source>
        <dbReference type="PROSITE" id="PS51217"/>
    </source>
</evidence>
<name>A0A6J4RHD8_9ACTN</name>
<dbReference type="PANTHER" id="PTHR11070:SF55">
    <property type="entry name" value="DNA 3'-5' HELICASE"/>
    <property type="match status" value="1"/>
</dbReference>
<dbReference type="Pfam" id="PF00580">
    <property type="entry name" value="UvrD-helicase"/>
    <property type="match status" value="1"/>
</dbReference>
<dbReference type="PANTHER" id="PTHR11070">
    <property type="entry name" value="UVRD / RECB / PCRA DNA HELICASE FAMILY MEMBER"/>
    <property type="match status" value="1"/>
</dbReference>
<dbReference type="InterPro" id="IPR027417">
    <property type="entry name" value="P-loop_NTPase"/>
</dbReference>
<feature type="domain" description="UvrD-like helicase ATP-binding" evidence="16">
    <location>
        <begin position="1"/>
        <end position="274"/>
    </location>
</feature>
<evidence type="ECO:0000256" key="5">
    <source>
        <dbReference type="ARBA" id="ARBA00022801"/>
    </source>
</evidence>
<evidence type="ECO:0000256" key="13">
    <source>
        <dbReference type="ARBA" id="ARBA00048988"/>
    </source>
</evidence>
<sequence>RHVFEHGRQWGRGTAPERILALTFTVKAAEEMRKRLLGAIGNEALKLTVANFHSYALEVVRENAAFLGVEAEAPVLRRGRAWLMVLEELSAEDLSLRALDLSDPATAADRVLTLLSAAKNDLVELGALRGRTEDDLRNPLATEEMKICFEERLDLLDLAERFEARRERRGLLRYEDMIALAARVLSNPEMGAPYRDRYDLVVVDEFQDTNPAQLRLVELLAERDLSRVIVIGDDLQSIYNFTGASIRNIQTFEDLAEVPVGSHTFPLSVNFRSGERIIDLANHIAREVHPANSPDEPKILTARDDAPGGEVRGFIEASDTDEGHEIATRISELVEGGASPGSCAVLIRRWDQAAPILDALSEAGIPCEVAESGDLLSRPEITFLSDYLRLVASPTRAGDALLRLLSRGPFLLSPADLKAVFGVPAGPNAALADPASIDALSSEARERLHTLRGVLDELEGELAAADSLGTFVERTIEVTGLGGELRSTPAPGARLALQFLGLFRDVAREFGDVQYIEELIRYLEIMNEATSAERVAPPTEFTDAVRVMTVHRAKGLEFDHVFVPGLSHELFPNSRTRLESPLEKAHALPPPLKLNPDPEARDAYEAVDAAALKEAMKREAQEEEGRLFYVATTRARQSLTLSRAHFYRRNKKPKKPGSFWEMLQDAPAEVGFVSPPEPEVPESNPNIQADSESEPTPVDSWPLQAASAGDDAEIAADLGVLGWEEDLGELRRDVRAIPKLPRAEHLLPPPETHSPSSLMTFETCPRRWYYEHIFTVPSVAGSLEDAQDYGSEMHAWIEGGMVGEPPRRREGGEPASGPPSVDLRYTDYGRRAA</sequence>
<protein>
    <recommendedName>
        <fullName evidence="12">DNA 3'-5' helicase</fullName>
        <ecNumber evidence="12">5.6.2.4</ecNumber>
    </recommendedName>
</protein>
<keyword evidence="8 14" id="KW-0067">ATP-binding</keyword>
<dbReference type="GO" id="GO:0003677">
    <property type="term" value="F:DNA binding"/>
    <property type="evidence" value="ECO:0007669"/>
    <property type="project" value="InterPro"/>
</dbReference>
<keyword evidence="5 14" id="KW-0378">Hydrolase</keyword>
<evidence type="ECO:0000256" key="4">
    <source>
        <dbReference type="ARBA" id="ARBA00022763"/>
    </source>
</evidence>
<feature type="non-terminal residue" evidence="18">
    <location>
        <position position="1"/>
    </location>
</feature>
<feature type="non-terminal residue" evidence="18">
    <location>
        <position position="833"/>
    </location>
</feature>
<dbReference type="InterPro" id="IPR000212">
    <property type="entry name" value="DNA_helicase_UvrD/REP"/>
</dbReference>
<dbReference type="GO" id="GO:0005829">
    <property type="term" value="C:cytosol"/>
    <property type="evidence" value="ECO:0007669"/>
    <property type="project" value="TreeGrafter"/>
</dbReference>
<dbReference type="Gene3D" id="3.40.50.300">
    <property type="entry name" value="P-loop containing nucleotide triphosphate hydrolases"/>
    <property type="match status" value="2"/>
</dbReference>
<evidence type="ECO:0000313" key="18">
    <source>
        <dbReference type="EMBL" id="CAA9468912.1"/>
    </source>
</evidence>
<dbReference type="GO" id="GO:0005524">
    <property type="term" value="F:ATP binding"/>
    <property type="evidence" value="ECO:0007669"/>
    <property type="project" value="UniProtKB-UniRule"/>
</dbReference>
<keyword evidence="4" id="KW-0227">DNA damage</keyword>
<comment type="catalytic activity">
    <reaction evidence="13">
        <text>ATP + H2O = ADP + phosphate + H(+)</text>
        <dbReference type="Rhea" id="RHEA:13065"/>
        <dbReference type="ChEBI" id="CHEBI:15377"/>
        <dbReference type="ChEBI" id="CHEBI:15378"/>
        <dbReference type="ChEBI" id="CHEBI:30616"/>
        <dbReference type="ChEBI" id="CHEBI:43474"/>
        <dbReference type="ChEBI" id="CHEBI:456216"/>
        <dbReference type="EC" id="5.6.2.4"/>
    </reaction>
</comment>
<evidence type="ECO:0000256" key="7">
    <source>
        <dbReference type="ARBA" id="ARBA00022839"/>
    </source>
</evidence>
<keyword evidence="10" id="KW-0413">Isomerase</keyword>
<dbReference type="Gene3D" id="1.10.10.160">
    <property type="match status" value="1"/>
</dbReference>
<evidence type="ECO:0000256" key="2">
    <source>
        <dbReference type="ARBA" id="ARBA00022722"/>
    </source>
</evidence>
<dbReference type="Gene3D" id="1.10.486.10">
    <property type="entry name" value="PCRA, domain 4"/>
    <property type="match status" value="1"/>
</dbReference>
<feature type="compositionally biased region" description="Basic and acidic residues" evidence="15">
    <location>
        <begin position="824"/>
        <end position="833"/>
    </location>
</feature>
<comment type="similarity">
    <text evidence="1">Belongs to the helicase family. UvrD subfamily.</text>
</comment>
<evidence type="ECO:0000256" key="12">
    <source>
        <dbReference type="ARBA" id="ARBA00034808"/>
    </source>
</evidence>
<dbReference type="Pfam" id="PF13361">
    <property type="entry name" value="UvrD_C"/>
    <property type="match status" value="2"/>
</dbReference>
<keyword evidence="6 14" id="KW-0347">Helicase</keyword>
<dbReference type="InterPro" id="IPR013986">
    <property type="entry name" value="DExx_box_DNA_helicase_dom_sf"/>
</dbReference>
<dbReference type="GO" id="GO:0000725">
    <property type="term" value="P:recombinational repair"/>
    <property type="evidence" value="ECO:0007669"/>
    <property type="project" value="TreeGrafter"/>
</dbReference>
<evidence type="ECO:0000256" key="3">
    <source>
        <dbReference type="ARBA" id="ARBA00022741"/>
    </source>
</evidence>
<evidence type="ECO:0000256" key="1">
    <source>
        <dbReference type="ARBA" id="ARBA00009922"/>
    </source>
</evidence>
<dbReference type="SUPFAM" id="SSF52540">
    <property type="entry name" value="P-loop containing nucleoside triphosphate hydrolases"/>
    <property type="match status" value="1"/>
</dbReference>
<dbReference type="CDD" id="cd17932">
    <property type="entry name" value="DEXQc_UvrD"/>
    <property type="match status" value="1"/>
</dbReference>
<reference evidence="18" key="1">
    <citation type="submission" date="2020-02" db="EMBL/GenBank/DDBJ databases">
        <authorList>
            <person name="Meier V. D."/>
        </authorList>
    </citation>
    <scope>NUCLEOTIDE SEQUENCE</scope>
    <source>
        <strain evidence="18">AVDCRST_MAG12</strain>
    </source>
</reference>
<evidence type="ECO:0000259" key="16">
    <source>
        <dbReference type="PROSITE" id="PS51198"/>
    </source>
</evidence>
<comment type="caution">
    <text evidence="14">Lacks conserved residue(s) required for the propagation of feature annotation.</text>
</comment>
<gene>
    <name evidence="18" type="ORF">AVDCRST_MAG12-591</name>
</gene>
<dbReference type="EC" id="5.6.2.4" evidence="12"/>
<dbReference type="EMBL" id="CADCVK010000103">
    <property type="protein sequence ID" value="CAA9468912.1"/>
    <property type="molecule type" value="Genomic_DNA"/>
</dbReference>
<proteinExistence type="inferred from homology"/>
<dbReference type="GO" id="GO:0033202">
    <property type="term" value="C:DNA helicase complex"/>
    <property type="evidence" value="ECO:0007669"/>
    <property type="project" value="TreeGrafter"/>
</dbReference>
<evidence type="ECO:0000256" key="9">
    <source>
        <dbReference type="ARBA" id="ARBA00023204"/>
    </source>
</evidence>
<dbReference type="GO" id="GO:0043138">
    <property type="term" value="F:3'-5' DNA helicase activity"/>
    <property type="evidence" value="ECO:0007669"/>
    <property type="project" value="UniProtKB-EC"/>
</dbReference>
<keyword evidence="3 14" id="KW-0547">Nucleotide-binding</keyword>